<protein>
    <submittedName>
        <fullName evidence="2">Ig-like domain-containing protein</fullName>
    </submittedName>
</protein>
<comment type="caution">
    <text evidence="2">The sequence shown here is derived from an EMBL/GenBank/DDBJ whole genome shotgun (WGS) entry which is preliminary data.</text>
</comment>
<dbReference type="EMBL" id="JAZDDG010000006">
    <property type="protein sequence ID" value="MEE1977067.1"/>
    <property type="molecule type" value="Genomic_DNA"/>
</dbReference>
<sequence length="328" mass="34261">MGNNQLFVVLILFAAMTVVAQKVPPVAIDDVYNIGFQTPRVVNGLNGVLFNDTDANAGTTLQVRTTPLSGPGSGSLSLLANGGLTYTPNNGFVGTDSFTYQVCDDGSPNNIVSRFDFDDPDLTLATVGPNATSINPSAAQTGCGTYFPSGSGGSTGFDINIPNTGGIFDFTSFTVSFEYEDQESTADIITGGNLRVYHISGNNIGLRVDVINGTTGLPDSFTINLGSFVSGSVPYVINYDEITGNVTFSANGATTVFPLAPEYSPLNTGLATDVLLGKFMDGSGSARPSLCSMEFIDNSHLCDSAIVTLNVAATVITNRGITYRIKAN</sequence>
<proteinExistence type="predicted"/>
<evidence type="ECO:0000313" key="3">
    <source>
        <dbReference type="Proteomes" id="UP001356308"/>
    </source>
</evidence>
<keyword evidence="3" id="KW-1185">Reference proteome</keyword>
<organism evidence="2 3">
    <name type="scientific">Maribacter cobaltidurans</name>
    <dbReference type="NCBI Taxonomy" id="1178778"/>
    <lineage>
        <taxon>Bacteria</taxon>
        <taxon>Pseudomonadati</taxon>
        <taxon>Bacteroidota</taxon>
        <taxon>Flavobacteriia</taxon>
        <taxon>Flavobacteriales</taxon>
        <taxon>Flavobacteriaceae</taxon>
        <taxon>Maribacter</taxon>
    </lineage>
</organism>
<dbReference type="Gene3D" id="2.60.40.3440">
    <property type="match status" value="1"/>
</dbReference>
<accession>A0ABU7IVR4</accession>
<dbReference type="Proteomes" id="UP001356308">
    <property type="component" value="Unassembled WGS sequence"/>
</dbReference>
<evidence type="ECO:0000256" key="1">
    <source>
        <dbReference type="SAM" id="SignalP"/>
    </source>
</evidence>
<gene>
    <name evidence="2" type="ORF">V1I91_13355</name>
</gene>
<name>A0ABU7IVR4_9FLAO</name>
<evidence type="ECO:0000313" key="2">
    <source>
        <dbReference type="EMBL" id="MEE1977067.1"/>
    </source>
</evidence>
<feature type="signal peptide" evidence="1">
    <location>
        <begin position="1"/>
        <end position="20"/>
    </location>
</feature>
<feature type="chain" id="PRO_5046827122" evidence="1">
    <location>
        <begin position="21"/>
        <end position="328"/>
    </location>
</feature>
<keyword evidence="1" id="KW-0732">Signal</keyword>
<reference evidence="2 3" key="1">
    <citation type="submission" date="2024-01" db="EMBL/GenBank/DDBJ databases">
        <title>Maribacter spp. originated from different algae showed divergent polysaccharides utilization ability.</title>
        <authorList>
            <person name="Wang H."/>
            <person name="Wu Y."/>
        </authorList>
    </citation>
    <scope>NUCLEOTIDE SEQUENCE [LARGE SCALE GENOMIC DNA]</scope>
    <source>
        <strain evidence="2 3">PR1</strain>
    </source>
</reference>
<dbReference type="RefSeq" id="WP_272651761.1">
    <property type="nucleotide sequence ID" value="NZ_JAZDDG010000006.1"/>
</dbReference>
<dbReference type="Pfam" id="PF17963">
    <property type="entry name" value="Big_9"/>
    <property type="match status" value="1"/>
</dbReference>